<dbReference type="GO" id="GO:0006508">
    <property type="term" value="P:proteolysis"/>
    <property type="evidence" value="ECO:0007669"/>
    <property type="project" value="UniProtKB-KW"/>
</dbReference>
<dbReference type="Gene3D" id="3.90.70.10">
    <property type="entry name" value="Cysteine proteinases"/>
    <property type="match status" value="1"/>
</dbReference>
<comment type="caution">
    <text evidence="5">The sequence shown here is derived from an EMBL/GenBank/DDBJ whole genome shotgun (WGS) entry which is preliminary data.</text>
</comment>
<dbReference type="SUPFAM" id="SSF54001">
    <property type="entry name" value="Cysteine proteinases"/>
    <property type="match status" value="1"/>
</dbReference>
<dbReference type="PANTHER" id="PTHR10363">
    <property type="entry name" value="BLEOMYCIN HYDROLASE"/>
    <property type="match status" value="1"/>
</dbReference>
<gene>
    <name evidence="5" type="ORF">G3M48_005243</name>
</gene>
<keyword evidence="3" id="KW-0788">Thiol protease</keyword>
<dbReference type="InterPro" id="IPR038765">
    <property type="entry name" value="Papain-like_cys_pep_sf"/>
</dbReference>
<evidence type="ECO:0000256" key="4">
    <source>
        <dbReference type="SAM" id="MobiDB-lite"/>
    </source>
</evidence>
<dbReference type="GO" id="GO:0005737">
    <property type="term" value="C:cytoplasm"/>
    <property type="evidence" value="ECO:0007669"/>
    <property type="project" value="TreeGrafter"/>
</dbReference>
<accession>A0AAW0RS17</accession>
<proteinExistence type="predicted"/>
<evidence type="ECO:0000256" key="1">
    <source>
        <dbReference type="ARBA" id="ARBA00022670"/>
    </source>
</evidence>
<dbReference type="Pfam" id="PF03051">
    <property type="entry name" value="Peptidase_C1_2"/>
    <property type="match status" value="1"/>
</dbReference>
<evidence type="ECO:0000256" key="3">
    <source>
        <dbReference type="ARBA" id="ARBA00022807"/>
    </source>
</evidence>
<dbReference type="PANTHER" id="PTHR10363:SF2">
    <property type="entry name" value="BLEOMYCIN HYDROLASE"/>
    <property type="match status" value="1"/>
</dbReference>
<dbReference type="AlphaFoldDB" id="A0AAW0RS17"/>
<keyword evidence="2" id="KW-0378">Hydrolase</keyword>
<reference evidence="5 6" key="1">
    <citation type="submission" date="2020-02" db="EMBL/GenBank/DDBJ databases">
        <title>Comparative genomics of the hypocrealean fungal genus Beauvera.</title>
        <authorList>
            <person name="Showalter D.N."/>
            <person name="Bushley K.E."/>
            <person name="Rehner S.A."/>
        </authorList>
    </citation>
    <scope>NUCLEOTIDE SEQUENCE [LARGE SCALE GENOMIC DNA]</scope>
    <source>
        <strain evidence="5 6">ARSEF4384</strain>
    </source>
</reference>
<protein>
    <submittedName>
        <fullName evidence="5">Uncharacterized protein</fullName>
    </submittedName>
</protein>
<evidence type="ECO:0000256" key="2">
    <source>
        <dbReference type="ARBA" id="ARBA00022801"/>
    </source>
</evidence>
<dbReference type="GO" id="GO:0009636">
    <property type="term" value="P:response to toxic substance"/>
    <property type="evidence" value="ECO:0007669"/>
    <property type="project" value="TreeGrafter"/>
</dbReference>
<dbReference type="InterPro" id="IPR004134">
    <property type="entry name" value="Peptidase_C1B"/>
</dbReference>
<keyword evidence="1" id="KW-0645">Protease</keyword>
<evidence type="ECO:0000313" key="6">
    <source>
        <dbReference type="Proteomes" id="UP001397290"/>
    </source>
</evidence>
<keyword evidence="6" id="KW-1185">Reference proteome</keyword>
<name>A0AAW0RS17_9HYPO</name>
<dbReference type="EMBL" id="JAAHCF010000345">
    <property type="protein sequence ID" value="KAK8144850.1"/>
    <property type="molecule type" value="Genomic_DNA"/>
</dbReference>
<feature type="region of interest" description="Disordered" evidence="4">
    <location>
        <begin position="56"/>
        <end position="75"/>
    </location>
</feature>
<dbReference type="GO" id="GO:0043418">
    <property type="term" value="P:homocysteine catabolic process"/>
    <property type="evidence" value="ECO:0007669"/>
    <property type="project" value="TreeGrafter"/>
</dbReference>
<sequence>MAAETILVRLRGPGGQIQSPPPGQRPCPDIWNFINSGILKLILKNKAAPEHVVTSSLDSVDLRPGPPPSSTSHSVGNTWIRVEGLEICSRRQRIRPLWDGYSSQFEDFGLKDPACSQSSPQANVTSAGTWSTGQHCGWHKVEYVNVDMDVLKSACVKMNQVGMPIFFRCDIGQFTDKNLGMVDSDPFEYQIAINAIMLRMNKADRIMAGESVMTHAMVLKAVHLDEAAGRPVRCRFRNSWESAAGGNGWLLMVDAWMDEFVEKAAIDPRTTVPAGSARGFETGPRLIATMGLIMTQQHHNEGWYLIYSGFESHSEPTTTPSGTACLSVSLDTPVVRHHAKSHTDEGQQA</sequence>
<evidence type="ECO:0000313" key="5">
    <source>
        <dbReference type="EMBL" id="KAK8144850.1"/>
    </source>
</evidence>
<dbReference type="Proteomes" id="UP001397290">
    <property type="component" value="Unassembled WGS sequence"/>
</dbReference>
<organism evidence="5 6">
    <name type="scientific">Beauveria asiatica</name>
    <dbReference type="NCBI Taxonomy" id="1069075"/>
    <lineage>
        <taxon>Eukaryota</taxon>
        <taxon>Fungi</taxon>
        <taxon>Dikarya</taxon>
        <taxon>Ascomycota</taxon>
        <taxon>Pezizomycotina</taxon>
        <taxon>Sordariomycetes</taxon>
        <taxon>Hypocreomycetidae</taxon>
        <taxon>Hypocreales</taxon>
        <taxon>Cordycipitaceae</taxon>
        <taxon>Beauveria</taxon>
    </lineage>
</organism>
<dbReference type="GO" id="GO:0070005">
    <property type="term" value="F:cysteine-type aminopeptidase activity"/>
    <property type="evidence" value="ECO:0007669"/>
    <property type="project" value="InterPro"/>
</dbReference>